<sequence>MSTLPSGIRETEIMDTTALQGQSRDLGLELSRTALYPPLSHDGVELVQFSTTVAQAVAFEYTLNGVPGEVAGFSLYQGHNNGNLRIDRAFIAQYQGGWPARLEIQAYQDEVLMDSATVLLHDTRNMVVHRCEITVSPNPLNIVAEVENQASVSAAFFDENGLGLPDQEMSWEVDLPQAPPGVVLEGRQIKVSPEAQPGEVVVRVRQGAVFEDSTTLLMQPAEDIGLELNQYHLYPPLLNPGPLVLWIKTSLADESGLGYRFTINDAPFATGVGILRMEDTGAFGIVFENHFVTSFPGAWPARLRLLAYIDKSLVASTTLWLYDTKVMECHSIDLEFRPSDTVAIPDTATVGVVAMARLHDANGILLPHDEVNWSASLIEPVEGVEMLGHVVLVSPQARPGTFRVGVRGPGGLNRARVLTLT</sequence>
<protein>
    <recommendedName>
        <fullName evidence="3">Ig-like domain-containing protein</fullName>
    </recommendedName>
</protein>
<proteinExistence type="predicted"/>
<dbReference type="Proteomes" id="UP001335100">
    <property type="component" value="Unassembled WGS sequence"/>
</dbReference>
<evidence type="ECO:0000313" key="2">
    <source>
        <dbReference type="Proteomes" id="UP001335100"/>
    </source>
</evidence>
<accession>A0ABU7HZF2</accession>
<dbReference type="EMBL" id="JAZDQJ010000048">
    <property type="protein sequence ID" value="MEE1936960.1"/>
    <property type="molecule type" value="Genomic_DNA"/>
</dbReference>
<evidence type="ECO:0000313" key="1">
    <source>
        <dbReference type="EMBL" id="MEE1936960.1"/>
    </source>
</evidence>
<gene>
    <name evidence="1" type="ORF">V0R50_27375</name>
</gene>
<name>A0ABU7HZF2_9PSED</name>
<organism evidence="1 2">
    <name type="scientific">Pseudomonas ulcerans</name>
    <dbReference type="NCBI Taxonomy" id="3115852"/>
    <lineage>
        <taxon>Bacteria</taxon>
        <taxon>Pseudomonadati</taxon>
        <taxon>Pseudomonadota</taxon>
        <taxon>Gammaproteobacteria</taxon>
        <taxon>Pseudomonadales</taxon>
        <taxon>Pseudomonadaceae</taxon>
        <taxon>Pseudomonas</taxon>
    </lineage>
</organism>
<reference evidence="1 2" key="1">
    <citation type="submission" date="2024-01" db="EMBL/GenBank/DDBJ databases">
        <title>Unpublished Manusciprt.</title>
        <authorList>
            <person name="Duman M."/>
            <person name="Valdes E.G."/>
            <person name="Ajmi N."/>
            <person name="Altun S."/>
            <person name="Saticioglu I.B."/>
        </authorList>
    </citation>
    <scope>NUCLEOTIDE SEQUENCE [LARGE SCALE GENOMIC DNA]</scope>
    <source>
        <strain evidence="1 2">148P</strain>
    </source>
</reference>
<comment type="caution">
    <text evidence="1">The sequence shown here is derived from an EMBL/GenBank/DDBJ whole genome shotgun (WGS) entry which is preliminary data.</text>
</comment>
<dbReference type="RefSeq" id="WP_330077625.1">
    <property type="nucleotide sequence ID" value="NZ_JAZDQJ010000048.1"/>
</dbReference>
<keyword evidence="2" id="KW-1185">Reference proteome</keyword>
<evidence type="ECO:0008006" key="3">
    <source>
        <dbReference type="Google" id="ProtNLM"/>
    </source>
</evidence>